<reference evidence="1 2" key="1">
    <citation type="submission" date="2015-04" db="EMBL/GenBank/DDBJ databases">
        <authorList>
            <person name="Syromyatnikov M.Y."/>
            <person name="Popov V.N."/>
        </authorList>
    </citation>
    <scope>NUCLEOTIDE SEQUENCE [LARGE SCALE GENOMIC DNA]</scope>
</reference>
<protein>
    <submittedName>
        <fullName evidence="1">CLUMA_CG014765, isoform A</fullName>
    </submittedName>
</protein>
<accession>A0A1J1INB1</accession>
<gene>
    <name evidence="1" type="ORF">CLUMA_CG014765</name>
</gene>
<organism evidence="1 2">
    <name type="scientific">Clunio marinus</name>
    <dbReference type="NCBI Taxonomy" id="568069"/>
    <lineage>
        <taxon>Eukaryota</taxon>
        <taxon>Metazoa</taxon>
        <taxon>Ecdysozoa</taxon>
        <taxon>Arthropoda</taxon>
        <taxon>Hexapoda</taxon>
        <taxon>Insecta</taxon>
        <taxon>Pterygota</taxon>
        <taxon>Neoptera</taxon>
        <taxon>Endopterygota</taxon>
        <taxon>Diptera</taxon>
        <taxon>Nematocera</taxon>
        <taxon>Chironomoidea</taxon>
        <taxon>Chironomidae</taxon>
        <taxon>Clunio</taxon>
    </lineage>
</organism>
<dbReference type="AlphaFoldDB" id="A0A1J1INB1"/>
<evidence type="ECO:0000313" key="2">
    <source>
        <dbReference type="Proteomes" id="UP000183832"/>
    </source>
</evidence>
<sequence>MTVSGKEFVVRMGMPWSGLIVWVGDLTTLQATQSLYEFLLFSSVHQICDIPLKISLYLSTYSQKNKDKMLISQNKDTKKKRNF</sequence>
<proteinExistence type="predicted"/>
<keyword evidence="2" id="KW-1185">Reference proteome</keyword>
<dbReference type="Proteomes" id="UP000183832">
    <property type="component" value="Unassembled WGS sequence"/>
</dbReference>
<name>A0A1J1INB1_9DIPT</name>
<dbReference type="EMBL" id="CVRI01000055">
    <property type="protein sequence ID" value="CRL01242.1"/>
    <property type="molecule type" value="Genomic_DNA"/>
</dbReference>
<evidence type="ECO:0000313" key="1">
    <source>
        <dbReference type="EMBL" id="CRL01242.1"/>
    </source>
</evidence>